<comment type="caution">
    <text evidence="2">The sequence shown here is derived from an EMBL/GenBank/DDBJ whole genome shotgun (WGS) entry which is preliminary data.</text>
</comment>
<dbReference type="OrthoDB" id="2968467at2"/>
<protein>
    <submittedName>
        <fullName evidence="2">Uncharacterized protein</fullName>
    </submittedName>
</protein>
<name>F5L9E4_CALTT</name>
<sequence>MLYTWDGIRNRHIEETRGGSVVSEVKTYKLSPEELEKYRKGTVKTEMEKAEKQELTKEKYLELKQQGKKDKEIAEQHGMSQSKLSMIKRKWDLGGVRVNMQGEEQQKVEAVVNVAAQKEKSRVTELEKEVTKWKEMAQQFKEEVERLKRECESYQLKYEKIKEALKVLL</sequence>
<evidence type="ECO:0000256" key="1">
    <source>
        <dbReference type="SAM" id="Coils"/>
    </source>
</evidence>
<proteinExistence type="predicted"/>
<dbReference type="RefSeq" id="WP_007505826.1">
    <property type="nucleotide sequence ID" value="NZ_AFCE01000156.1"/>
</dbReference>
<feature type="coiled-coil region" evidence="1">
    <location>
        <begin position="116"/>
        <end position="164"/>
    </location>
</feature>
<dbReference type="EMBL" id="AFCE01000156">
    <property type="protein sequence ID" value="EGL82086.1"/>
    <property type="molecule type" value="Genomic_DNA"/>
</dbReference>
<evidence type="ECO:0000313" key="2">
    <source>
        <dbReference type="EMBL" id="EGL82086.1"/>
    </source>
</evidence>
<dbReference type="Proteomes" id="UP000010716">
    <property type="component" value="Unassembled WGS sequence"/>
</dbReference>
<accession>F5L9E4</accession>
<gene>
    <name evidence="2" type="ORF">CathTA2_2449</name>
</gene>
<organism evidence="2 3">
    <name type="scientific">Caldalkalibacillus thermarum (strain TA2.A1)</name>
    <dbReference type="NCBI Taxonomy" id="986075"/>
    <lineage>
        <taxon>Bacteria</taxon>
        <taxon>Bacillati</taxon>
        <taxon>Bacillota</taxon>
        <taxon>Bacilli</taxon>
        <taxon>Bacillales</taxon>
        <taxon>Bacillaceae</taxon>
        <taxon>Caldalkalibacillus</taxon>
    </lineage>
</organism>
<reference evidence="2 3" key="1">
    <citation type="journal article" date="2011" name="J. Bacteriol.">
        <title>Draft genome sequence of the thermoalkaliphilic Caldalkalibacillus thermarum strain TA2.A1.</title>
        <authorList>
            <person name="Kalamorz F."/>
            <person name="Keis S."/>
            <person name="McMillan D.G."/>
            <person name="Olsson K."/>
            <person name="Stanton J.A."/>
            <person name="Stockwell P."/>
            <person name="Black M.A."/>
            <person name="Klingeman D.M."/>
            <person name="Land M.L."/>
            <person name="Han C.S."/>
            <person name="Martin S.L."/>
            <person name="Becher S.A."/>
            <person name="Peddie C.J."/>
            <person name="Morgan H.W."/>
            <person name="Matthies D."/>
            <person name="Preiss L."/>
            <person name="Meier T."/>
            <person name="Brown S.D."/>
            <person name="Cook G.M."/>
        </authorList>
    </citation>
    <scope>NUCLEOTIDE SEQUENCE [LARGE SCALE GENOMIC DNA]</scope>
    <source>
        <strain evidence="2 3">TA2.A1</strain>
    </source>
</reference>
<evidence type="ECO:0000313" key="3">
    <source>
        <dbReference type="Proteomes" id="UP000010716"/>
    </source>
</evidence>
<dbReference type="AlphaFoldDB" id="F5L9E4"/>
<keyword evidence="1" id="KW-0175">Coiled coil</keyword>